<reference evidence="1 2" key="1">
    <citation type="submission" date="2019-02" db="EMBL/GenBank/DDBJ databases">
        <title>Deep-cultivation of Planctomycetes and their phenomic and genomic characterization uncovers novel biology.</title>
        <authorList>
            <person name="Wiegand S."/>
            <person name="Jogler M."/>
            <person name="Boedeker C."/>
            <person name="Pinto D."/>
            <person name="Vollmers J."/>
            <person name="Rivas-Marin E."/>
            <person name="Kohn T."/>
            <person name="Peeters S.H."/>
            <person name="Heuer A."/>
            <person name="Rast P."/>
            <person name="Oberbeckmann S."/>
            <person name="Bunk B."/>
            <person name="Jeske O."/>
            <person name="Meyerdierks A."/>
            <person name="Storesund J.E."/>
            <person name="Kallscheuer N."/>
            <person name="Luecker S."/>
            <person name="Lage O.M."/>
            <person name="Pohl T."/>
            <person name="Merkel B.J."/>
            <person name="Hornburger P."/>
            <person name="Mueller R.-W."/>
            <person name="Bruemmer F."/>
            <person name="Labrenz M."/>
            <person name="Spormann A.M."/>
            <person name="Op Den Camp H."/>
            <person name="Overmann J."/>
            <person name="Amann R."/>
            <person name="Jetten M.S.M."/>
            <person name="Mascher T."/>
            <person name="Medema M.H."/>
            <person name="Devos D.P."/>
            <person name="Kaster A.-K."/>
            <person name="Ovreas L."/>
            <person name="Rohde M."/>
            <person name="Galperin M.Y."/>
            <person name="Jogler C."/>
        </authorList>
    </citation>
    <scope>NUCLEOTIDE SEQUENCE [LARGE SCALE GENOMIC DNA]</scope>
    <source>
        <strain evidence="1 2">CA85</strain>
    </source>
</reference>
<evidence type="ECO:0000313" key="1">
    <source>
        <dbReference type="EMBL" id="TWT55960.1"/>
    </source>
</evidence>
<dbReference type="OrthoDB" id="4956084at2"/>
<comment type="caution">
    <text evidence="1">The sequence shown here is derived from an EMBL/GenBank/DDBJ whole genome shotgun (WGS) entry which is preliminary data.</text>
</comment>
<organism evidence="1 2">
    <name type="scientific">Allorhodopirellula solitaria</name>
    <dbReference type="NCBI Taxonomy" id="2527987"/>
    <lineage>
        <taxon>Bacteria</taxon>
        <taxon>Pseudomonadati</taxon>
        <taxon>Planctomycetota</taxon>
        <taxon>Planctomycetia</taxon>
        <taxon>Pirellulales</taxon>
        <taxon>Pirellulaceae</taxon>
        <taxon>Allorhodopirellula</taxon>
    </lineage>
</organism>
<proteinExistence type="predicted"/>
<dbReference type="Pfam" id="PF05717">
    <property type="entry name" value="TnpB_IS66"/>
    <property type="match status" value="1"/>
</dbReference>
<name>A0A5C5WZG8_9BACT</name>
<dbReference type="NCBIfam" id="NF033819">
    <property type="entry name" value="IS66_TnpB"/>
    <property type="match status" value="1"/>
</dbReference>
<dbReference type="EMBL" id="SJPK01000019">
    <property type="protein sequence ID" value="TWT55960.1"/>
    <property type="molecule type" value="Genomic_DNA"/>
</dbReference>
<dbReference type="InterPro" id="IPR008878">
    <property type="entry name" value="Transposase_IS66_Orf2"/>
</dbReference>
<sequence length="141" mass="15814">MRKGFCGLSGLVKEHFQVDLFTGHLFVFFNRRRDYVKILAWDNDGLSIWSKRLERGTFEKLSRTADGDFEIDSAELVMMLHGVQIEGTQRRSATAIASNLRLVLAWGLPESTVGAKDCGVRIFVSRCTDGFCNGCRSTGFV</sequence>
<keyword evidence="2" id="KW-1185">Reference proteome</keyword>
<evidence type="ECO:0000313" key="2">
    <source>
        <dbReference type="Proteomes" id="UP000318053"/>
    </source>
</evidence>
<dbReference type="PANTHER" id="PTHR36455:SF1">
    <property type="entry name" value="BLR8292 PROTEIN"/>
    <property type="match status" value="1"/>
</dbReference>
<accession>A0A5C5WZG8</accession>
<dbReference type="Proteomes" id="UP000318053">
    <property type="component" value="Unassembled WGS sequence"/>
</dbReference>
<dbReference type="PANTHER" id="PTHR36455">
    <property type="match status" value="1"/>
</dbReference>
<dbReference type="AlphaFoldDB" id="A0A5C5WZG8"/>
<gene>
    <name evidence="1" type="ORF">CA85_46680</name>
</gene>
<dbReference type="RefSeq" id="WP_146393486.1">
    <property type="nucleotide sequence ID" value="NZ_SJPK01000019.1"/>
</dbReference>
<protein>
    <submittedName>
        <fullName evidence="1">IS66 Orf2 like protein</fullName>
    </submittedName>
</protein>